<organism evidence="2 3">
    <name type="scientific">Lactobacillus colini</name>
    <dbReference type="NCBI Taxonomy" id="1819254"/>
    <lineage>
        <taxon>Bacteria</taxon>
        <taxon>Bacillati</taxon>
        <taxon>Bacillota</taxon>
        <taxon>Bacilli</taxon>
        <taxon>Lactobacillales</taxon>
        <taxon>Lactobacillaceae</taxon>
        <taxon>Lactobacillus</taxon>
    </lineage>
</organism>
<dbReference type="SUPFAM" id="SSF109797">
    <property type="entry name" value="Bacteriocin immunity protein-like"/>
    <property type="match status" value="1"/>
</dbReference>
<name>A0ABS4MGB8_9LACO</name>
<reference evidence="2 3" key="1">
    <citation type="submission" date="2021-03" db="EMBL/GenBank/DDBJ databases">
        <title>Genomic Encyclopedia of Type Strains, Phase IV (KMG-IV): sequencing the most valuable type-strain genomes for metagenomic binning, comparative biology and taxonomic classification.</title>
        <authorList>
            <person name="Goeker M."/>
        </authorList>
    </citation>
    <scope>NUCLEOTIDE SEQUENCE [LARGE SCALE GENOMIC DNA]</scope>
    <source>
        <strain evidence="2 3">DSM 101872</strain>
    </source>
</reference>
<keyword evidence="3" id="KW-1185">Reference proteome</keyword>
<dbReference type="InterPro" id="IPR023130">
    <property type="entry name" value="Ta0600-like_sf"/>
</dbReference>
<evidence type="ECO:0000256" key="1">
    <source>
        <dbReference type="ARBA" id="ARBA00023025"/>
    </source>
</evidence>
<comment type="caution">
    <text evidence="2">The sequence shown here is derived from an EMBL/GenBank/DDBJ whole genome shotgun (WGS) entry which is preliminary data.</text>
</comment>
<dbReference type="Pfam" id="PF08951">
    <property type="entry name" value="EntA_Immun"/>
    <property type="match status" value="1"/>
</dbReference>
<evidence type="ECO:0000313" key="2">
    <source>
        <dbReference type="EMBL" id="MBP2058737.1"/>
    </source>
</evidence>
<dbReference type="InterPro" id="IPR015046">
    <property type="entry name" value="LciA_Immunity-like"/>
</dbReference>
<gene>
    <name evidence="2" type="ORF">J2Z60_001926</name>
</gene>
<sequence>MKINQIGTGIMSYSELKTILQDISSNTAIMQDEVLRKAIVAALKNLNENDNSKVIVNLKQALNIYSLSHHFQLPKELASLQVALDKPDKWSSAGITGSLTNL</sequence>
<dbReference type="RefSeq" id="WP_209687456.1">
    <property type="nucleotide sequence ID" value="NZ_JAGGLU010000013.1"/>
</dbReference>
<evidence type="ECO:0000313" key="3">
    <source>
        <dbReference type="Proteomes" id="UP001519292"/>
    </source>
</evidence>
<dbReference type="EMBL" id="JAGGLU010000013">
    <property type="protein sequence ID" value="MBP2058737.1"/>
    <property type="molecule type" value="Genomic_DNA"/>
</dbReference>
<dbReference type="Proteomes" id="UP001519292">
    <property type="component" value="Unassembled WGS sequence"/>
</dbReference>
<keyword evidence="1" id="KW-0079">Bacteriocin immunity</keyword>
<protein>
    <recommendedName>
        <fullName evidence="4">Bacteriocin immunity protein</fullName>
    </recommendedName>
</protein>
<dbReference type="Gene3D" id="1.20.1440.50">
    <property type="entry name" value="Ta0600-like"/>
    <property type="match status" value="1"/>
</dbReference>
<accession>A0ABS4MGB8</accession>
<proteinExistence type="predicted"/>
<evidence type="ECO:0008006" key="4">
    <source>
        <dbReference type="Google" id="ProtNLM"/>
    </source>
</evidence>